<dbReference type="EMBL" id="JACGWO010000003">
    <property type="protein sequence ID" value="KAK4430826.1"/>
    <property type="molecule type" value="Genomic_DNA"/>
</dbReference>
<dbReference type="AlphaFoldDB" id="A0AAE1YIF5"/>
<reference evidence="3" key="1">
    <citation type="submission" date="2020-06" db="EMBL/GenBank/DDBJ databases">
        <authorList>
            <person name="Li T."/>
            <person name="Hu X."/>
            <person name="Zhang T."/>
            <person name="Song X."/>
            <person name="Zhang H."/>
            <person name="Dai N."/>
            <person name="Sheng W."/>
            <person name="Hou X."/>
            <person name="Wei L."/>
        </authorList>
    </citation>
    <scope>NUCLEOTIDE SEQUENCE</scope>
    <source>
        <strain evidence="3">3651</strain>
        <tissue evidence="3">Leaf</tissue>
    </source>
</reference>
<feature type="transmembrane region" description="Helical" evidence="2">
    <location>
        <begin position="31"/>
        <end position="52"/>
    </location>
</feature>
<comment type="caution">
    <text evidence="3">The sequence shown here is derived from an EMBL/GenBank/DDBJ whole genome shotgun (WGS) entry which is preliminary data.</text>
</comment>
<dbReference type="Proteomes" id="UP001293254">
    <property type="component" value="Unassembled WGS sequence"/>
</dbReference>
<keyword evidence="4" id="KW-1185">Reference proteome</keyword>
<protein>
    <submittedName>
        <fullName evidence="3">Uncharacterized protein</fullName>
    </submittedName>
</protein>
<keyword evidence="2" id="KW-0812">Transmembrane</keyword>
<gene>
    <name evidence="3" type="ORF">Salat_0844300</name>
</gene>
<evidence type="ECO:0000313" key="4">
    <source>
        <dbReference type="Proteomes" id="UP001293254"/>
    </source>
</evidence>
<reference evidence="3" key="2">
    <citation type="journal article" date="2024" name="Plant">
        <title>Genomic evolution and insights into agronomic trait innovations of Sesamum species.</title>
        <authorList>
            <person name="Miao H."/>
            <person name="Wang L."/>
            <person name="Qu L."/>
            <person name="Liu H."/>
            <person name="Sun Y."/>
            <person name="Le M."/>
            <person name="Wang Q."/>
            <person name="Wei S."/>
            <person name="Zheng Y."/>
            <person name="Lin W."/>
            <person name="Duan Y."/>
            <person name="Cao H."/>
            <person name="Xiong S."/>
            <person name="Wang X."/>
            <person name="Wei L."/>
            <person name="Li C."/>
            <person name="Ma Q."/>
            <person name="Ju M."/>
            <person name="Zhao R."/>
            <person name="Li G."/>
            <person name="Mu C."/>
            <person name="Tian Q."/>
            <person name="Mei H."/>
            <person name="Zhang T."/>
            <person name="Gao T."/>
            <person name="Zhang H."/>
        </authorList>
    </citation>
    <scope>NUCLEOTIDE SEQUENCE</scope>
    <source>
        <strain evidence="3">3651</strain>
    </source>
</reference>
<dbReference type="PANTHER" id="PTHR33374">
    <property type="entry name" value="ARABINOGALACTAN PROTEIN 20"/>
    <property type="match status" value="1"/>
</dbReference>
<sequence>MALFAYSYAQGLAPLPAPVVPSNDGTTMDQGIAYVLLLVALAITLHSVHFNFKVLDFILHIHIPNPKSLSFLIALSPSPKSSLPPPLQLPLPPPPPPPSPSLLPFA</sequence>
<evidence type="ECO:0000256" key="2">
    <source>
        <dbReference type="SAM" id="Phobius"/>
    </source>
</evidence>
<dbReference type="InterPro" id="IPR009424">
    <property type="entry name" value="AGP16/20/22/41"/>
</dbReference>
<proteinExistence type="predicted"/>
<keyword evidence="2" id="KW-0472">Membrane</keyword>
<organism evidence="3 4">
    <name type="scientific">Sesamum alatum</name>
    <dbReference type="NCBI Taxonomy" id="300844"/>
    <lineage>
        <taxon>Eukaryota</taxon>
        <taxon>Viridiplantae</taxon>
        <taxon>Streptophyta</taxon>
        <taxon>Embryophyta</taxon>
        <taxon>Tracheophyta</taxon>
        <taxon>Spermatophyta</taxon>
        <taxon>Magnoliopsida</taxon>
        <taxon>eudicotyledons</taxon>
        <taxon>Gunneridae</taxon>
        <taxon>Pentapetalae</taxon>
        <taxon>asterids</taxon>
        <taxon>lamiids</taxon>
        <taxon>Lamiales</taxon>
        <taxon>Pedaliaceae</taxon>
        <taxon>Sesamum</taxon>
    </lineage>
</organism>
<accession>A0AAE1YIF5</accession>
<evidence type="ECO:0000256" key="1">
    <source>
        <dbReference type="SAM" id="MobiDB-lite"/>
    </source>
</evidence>
<keyword evidence="2" id="KW-1133">Transmembrane helix</keyword>
<dbReference type="Pfam" id="PF06376">
    <property type="entry name" value="AGP"/>
    <property type="match status" value="1"/>
</dbReference>
<evidence type="ECO:0000313" key="3">
    <source>
        <dbReference type="EMBL" id="KAK4430826.1"/>
    </source>
</evidence>
<name>A0AAE1YIF5_9LAMI</name>
<feature type="compositionally biased region" description="Pro residues" evidence="1">
    <location>
        <begin position="82"/>
        <end position="106"/>
    </location>
</feature>
<feature type="region of interest" description="Disordered" evidence="1">
    <location>
        <begin position="79"/>
        <end position="106"/>
    </location>
</feature>